<organism evidence="10 11">
    <name type="scientific">Falsiroseomonas stagni DSM 19981</name>
    <dbReference type="NCBI Taxonomy" id="1123062"/>
    <lineage>
        <taxon>Bacteria</taxon>
        <taxon>Pseudomonadati</taxon>
        <taxon>Pseudomonadota</taxon>
        <taxon>Alphaproteobacteria</taxon>
        <taxon>Acetobacterales</taxon>
        <taxon>Roseomonadaceae</taxon>
        <taxon>Falsiroseomonas</taxon>
    </lineage>
</organism>
<dbReference type="InterPro" id="IPR011006">
    <property type="entry name" value="CheY-like_superfamily"/>
</dbReference>
<evidence type="ECO:0000256" key="1">
    <source>
        <dbReference type="ARBA" id="ARBA00022553"/>
    </source>
</evidence>
<reference evidence="10 11" key="1">
    <citation type="submission" date="2016-10" db="EMBL/GenBank/DDBJ databases">
        <authorList>
            <person name="de Groot N.N."/>
        </authorList>
    </citation>
    <scope>NUCLEOTIDE SEQUENCE [LARGE SCALE GENOMIC DNA]</scope>
    <source>
        <strain evidence="10 11">DSM 19981</strain>
    </source>
</reference>
<dbReference type="PANTHER" id="PTHR48111:SF4">
    <property type="entry name" value="DNA-BINDING DUAL TRANSCRIPTIONAL REGULATOR OMPR"/>
    <property type="match status" value="1"/>
</dbReference>
<feature type="DNA-binding region" description="OmpR/PhoB-type" evidence="7">
    <location>
        <begin position="152"/>
        <end position="253"/>
    </location>
</feature>
<evidence type="ECO:0000256" key="3">
    <source>
        <dbReference type="ARBA" id="ARBA00023015"/>
    </source>
</evidence>
<dbReference type="CDD" id="cd00383">
    <property type="entry name" value="trans_reg_C"/>
    <property type="match status" value="1"/>
</dbReference>
<dbReference type="InterPro" id="IPR001789">
    <property type="entry name" value="Sig_transdc_resp-reg_receiver"/>
</dbReference>
<sequence length="261" mass="29386">MEWCHGPRTVSDPANLPIRFDVTKTRILLVDDDGTFAEQLSAYLVQHGFDTLWLADVAEFGEVLGSYAPDIVILDQRLGAVTGTDLLKYMRERSDVPCIILTGYSDPLDRIVNLEVGADDEVHKSVAPREILARIRSVLRRVRAQPVAPRALPVTAAEGGWRLDKARRSLCRGDGQLCPLTTAEYETLVLLHDHMGSPVHRDTISQHVFRRPWREGDRAVDTVIKKLRRKMEPKPEEPESIKTVRQLGYVFVAFPLSEAGR</sequence>
<feature type="domain" description="Response regulatory" evidence="8">
    <location>
        <begin position="26"/>
        <end position="139"/>
    </location>
</feature>
<dbReference type="SUPFAM" id="SSF52172">
    <property type="entry name" value="CheY-like"/>
    <property type="match status" value="1"/>
</dbReference>
<dbReference type="PROSITE" id="PS51755">
    <property type="entry name" value="OMPR_PHOB"/>
    <property type="match status" value="1"/>
</dbReference>
<dbReference type="GO" id="GO:0006355">
    <property type="term" value="P:regulation of DNA-templated transcription"/>
    <property type="evidence" value="ECO:0007669"/>
    <property type="project" value="InterPro"/>
</dbReference>
<gene>
    <name evidence="10" type="ORF">SAMN02745775_11937</name>
</gene>
<evidence type="ECO:0000259" key="8">
    <source>
        <dbReference type="PROSITE" id="PS50110"/>
    </source>
</evidence>
<evidence type="ECO:0000313" key="10">
    <source>
        <dbReference type="EMBL" id="SFL09446.1"/>
    </source>
</evidence>
<dbReference type="SMART" id="SM00448">
    <property type="entry name" value="REC"/>
    <property type="match status" value="1"/>
</dbReference>
<dbReference type="GO" id="GO:0000976">
    <property type="term" value="F:transcription cis-regulatory region binding"/>
    <property type="evidence" value="ECO:0007669"/>
    <property type="project" value="TreeGrafter"/>
</dbReference>
<keyword evidence="1 6" id="KW-0597">Phosphoprotein</keyword>
<keyword evidence="2" id="KW-0902">Two-component regulatory system</keyword>
<dbReference type="Gene3D" id="6.10.250.690">
    <property type="match status" value="1"/>
</dbReference>
<keyword evidence="4 7" id="KW-0238">DNA-binding</keyword>
<dbReference type="PANTHER" id="PTHR48111">
    <property type="entry name" value="REGULATOR OF RPOS"/>
    <property type="match status" value="1"/>
</dbReference>
<keyword evidence="11" id="KW-1185">Reference proteome</keyword>
<evidence type="ECO:0000256" key="6">
    <source>
        <dbReference type="PROSITE-ProRule" id="PRU00169"/>
    </source>
</evidence>
<proteinExistence type="predicted"/>
<dbReference type="InterPro" id="IPR039420">
    <property type="entry name" value="WalR-like"/>
</dbReference>
<evidence type="ECO:0000256" key="5">
    <source>
        <dbReference type="ARBA" id="ARBA00023163"/>
    </source>
</evidence>
<name>A0A1I4EY40_9PROT</name>
<dbReference type="Gene3D" id="1.10.10.10">
    <property type="entry name" value="Winged helix-like DNA-binding domain superfamily/Winged helix DNA-binding domain"/>
    <property type="match status" value="1"/>
</dbReference>
<evidence type="ECO:0000256" key="4">
    <source>
        <dbReference type="ARBA" id="ARBA00023125"/>
    </source>
</evidence>
<evidence type="ECO:0000256" key="2">
    <source>
        <dbReference type="ARBA" id="ARBA00023012"/>
    </source>
</evidence>
<dbReference type="InterPro" id="IPR016032">
    <property type="entry name" value="Sig_transdc_resp-reg_C-effctor"/>
</dbReference>
<dbReference type="GO" id="GO:0000156">
    <property type="term" value="F:phosphorelay response regulator activity"/>
    <property type="evidence" value="ECO:0007669"/>
    <property type="project" value="TreeGrafter"/>
</dbReference>
<keyword evidence="3" id="KW-0805">Transcription regulation</keyword>
<dbReference type="AlphaFoldDB" id="A0A1I4EY40"/>
<evidence type="ECO:0000313" key="11">
    <source>
        <dbReference type="Proteomes" id="UP000199473"/>
    </source>
</evidence>
<dbReference type="Pfam" id="PF00486">
    <property type="entry name" value="Trans_reg_C"/>
    <property type="match status" value="1"/>
</dbReference>
<feature type="domain" description="OmpR/PhoB-type" evidence="9">
    <location>
        <begin position="152"/>
        <end position="253"/>
    </location>
</feature>
<dbReference type="PROSITE" id="PS50110">
    <property type="entry name" value="RESPONSE_REGULATORY"/>
    <property type="match status" value="1"/>
</dbReference>
<dbReference type="InterPro" id="IPR001867">
    <property type="entry name" value="OmpR/PhoB-type_DNA-bd"/>
</dbReference>
<dbReference type="GO" id="GO:0032993">
    <property type="term" value="C:protein-DNA complex"/>
    <property type="evidence" value="ECO:0007669"/>
    <property type="project" value="TreeGrafter"/>
</dbReference>
<dbReference type="EMBL" id="FOSQ01000019">
    <property type="protein sequence ID" value="SFL09446.1"/>
    <property type="molecule type" value="Genomic_DNA"/>
</dbReference>
<dbReference type="STRING" id="1123062.SAMN02745775_11937"/>
<dbReference type="Gene3D" id="3.40.50.2300">
    <property type="match status" value="1"/>
</dbReference>
<dbReference type="SMART" id="SM00862">
    <property type="entry name" value="Trans_reg_C"/>
    <property type="match status" value="1"/>
</dbReference>
<dbReference type="SUPFAM" id="SSF46894">
    <property type="entry name" value="C-terminal effector domain of the bipartite response regulators"/>
    <property type="match status" value="1"/>
</dbReference>
<accession>A0A1I4EY40</accession>
<protein>
    <submittedName>
        <fullName evidence="10">Two-component system, OmpR family, phosphate regulon response regulator OmpR</fullName>
    </submittedName>
</protein>
<dbReference type="Proteomes" id="UP000199473">
    <property type="component" value="Unassembled WGS sequence"/>
</dbReference>
<keyword evidence="5" id="KW-0804">Transcription</keyword>
<feature type="modified residue" description="4-aspartylphosphate" evidence="6">
    <location>
        <position position="75"/>
    </location>
</feature>
<dbReference type="InterPro" id="IPR036388">
    <property type="entry name" value="WH-like_DNA-bd_sf"/>
</dbReference>
<dbReference type="Pfam" id="PF00072">
    <property type="entry name" value="Response_reg"/>
    <property type="match status" value="1"/>
</dbReference>
<evidence type="ECO:0000259" key="9">
    <source>
        <dbReference type="PROSITE" id="PS51755"/>
    </source>
</evidence>
<evidence type="ECO:0000256" key="7">
    <source>
        <dbReference type="PROSITE-ProRule" id="PRU01091"/>
    </source>
</evidence>
<dbReference type="GO" id="GO:0005829">
    <property type="term" value="C:cytosol"/>
    <property type="evidence" value="ECO:0007669"/>
    <property type="project" value="TreeGrafter"/>
</dbReference>